<feature type="region of interest" description="Disordered" evidence="6">
    <location>
        <begin position="70"/>
        <end position="189"/>
    </location>
</feature>
<keyword evidence="3 7" id="KW-0812">Transmembrane</keyword>
<evidence type="ECO:0000256" key="1">
    <source>
        <dbReference type="ARBA" id="ARBA00004141"/>
    </source>
</evidence>
<feature type="compositionally biased region" description="Basic and acidic residues" evidence="6">
    <location>
        <begin position="469"/>
        <end position="495"/>
    </location>
</feature>
<evidence type="ECO:0000256" key="6">
    <source>
        <dbReference type="SAM" id="MobiDB-lite"/>
    </source>
</evidence>
<feature type="region of interest" description="Disordered" evidence="6">
    <location>
        <begin position="244"/>
        <end position="265"/>
    </location>
</feature>
<keyword evidence="4 7" id="KW-1133">Transmembrane helix</keyword>
<evidence type="ECO:0000256" key="5">
    <source>
        <dbReference type="ARBA" id="ARBA00023136"/>
    </source>
</evidence>
<protein>
    <submittedName>
        <fullName evidence="9">Zinc transporter foi</fullName>
    </submittedName>
</protein>
<gene>
    <name evidence="9" type="primary">foi</name>
    <name evidence="9" type="ORF">GWK47_039150</name>
</gene>
<feature type="transmembrane region" description="Helical" evidence="7">
    <location>
        <begin position="274"/>
        <end position="298"/>
    </location>
</feature>
<dbReference type="OrthoDB" id="200954at2759"/>
<dbReference type="PANTHER" id="PTHR12191">
    <property type="entry name" value="SOLUTE CARRIER FAMILY 39"/>
    <property type="match status" value="1"/>
</dbReference>
<feature type="compositionally biased region" description="Basic and acidic residues" evidence="6">
    <location>
        <begin position="444"/>
        <end position="460"/>
    </location>
</feature>
<name>A0A8J4YBX6_CHIOP</name>
<accession>A0A8J4YBX6</accession>
<keyword evidence="8" id="KW-0732">Signal</keyword>
<evidence type="ECO:0000256" key="8">
    <source>
        <dbReference type="SAM" id="SignalP"/>
    </source>
</evidence>
<evidence type="ECO:0000256" key="2">
    <source>
        <dbReference type="ARBA" id="ARBA00006939"/>
    </source>
</evidence>
<sequence length="707" mass="75941">MAALLTVLLLLVASKACQNCPLPNASNTQLLTADPSLQYLFTRYADAGAEGVHVITPEGMARLVHHIQGRGPHHEHDAQDEHVTHDHHPHNHTCNTTHAAHDHQHSSDDPAQASDPARPHDPHGSGRYPDDDHRPAKDHQHDDHHNHDHHDGHARKRSLSTAATPSHDHHDHDEGGHDKHTHAQDTHARNNDLTKATTAEGHVKCEDLKKLLVHTDTSSIQNSVTAQGFIALCPSLVAYLDQCPSPPHGPEEDHAGHSHSHAHHHRRDFTTESWVGAVTSMVVVGVMGFGCIMLIPALKRGQHYEQVSQFLIALAVGTLAGDALVHLLPHAISMKVPEGSNAHVLHSLYGFTALGGIIMFLFLERFHNMFCGHGHSHSHSHELAGELARSKEEMDKETVGTTTTIEDTGSQSIDRIAMDTQNCFEGCSSSPSSDANGNTGNGLDRGRFGEEDAMSPHEETEVTGGGGEKPGERKLASHANERERLVTTPAEKSEMGGELSLILDPPSVSVRPKVIRQNSSSFNMVLQEYHVGHHGHSHHGHSHVTGRKDSLKAMILVGDALHTFLDGMAIGAAFGTSITGGVATSIAVLCHELPHKVDGHGARTGAEDDADAVGVQPAGCGDGRAAGLHPTASPWIYSFTAGVFIYLALVDLLSELSVNRGGNSGGVASQMFVQGLGMFTGAVIMLFIAIYEHDLEDLINGSLYGSH</sequence>
<feature type="transmembrane region" description="Helical" evidence="7">
    <location>
        <begin position="672"/>
        <end position="691"/>
    </location>
</feature>
<feature type="signal peptide" evidence="8">
    <location>
        <begin position="1"/>
        <end position="16"/>
    </location>
</feature>
<dbReference type="Proteomes" id="UP000770661">
    <property type="component" value="Unassembled WGS sequence"/>
</dbReference>
<dbReference type="InterPro" id="IPR050799">
    <property type="entry name" value="ZIP_Transporter"/>
</dbReference>
<dbReference type="GO" id="GO:0005886">
    <property type="term" value="C:plasma membrane"/>
    <property type="evidence" value="ECO:0007669"/>
    <property type="project" value="TreeGrafter"/>
</dbReference>
<dbReference type="AlphaFoldDB" id="A0A8J4YBX6"/>
<evidence type="ECO:0000313" key="9">
    <source>
        <dbReference type="EMBL" id="KAG0725153.1"/>
    </source>
</evidence>
<reference evidence="9" key="1">
    <citation type="submission" date="2020-07" db="EMBL/GenBank/DDBJ databases">
        <title>The High-quality genome of the commercially important snow crab, Chionoecetes opilio.</title>
        <authorList>
            <person name="Jeong J.-H."/>
            <person name="Ryu S."/>
        </authorList>
    </citation>
    <scope>NUCLEOTIDE SEQUENCE</scope>
    <source>
        <strain evidence="9">MADBK_172401_WGS</strain>
        <tissue evidence="9">Digestive gland</tissue>
    </source>
</reference>
<feature type="chain" id="PRO_5035258266" evidence="8">
    <location>
        <begin position="17"/>
        <end position="707"/>
    </location>
</feature>
<dbReference type="PANTHER" id="PTHR12191:SF37">
    <property type="entry name" value="ZINC TRANSPORTER FOI"/>
    <property type="match status" value="1"/>
</dbReference>
<feature type="compositionally biased region" description="Polar residues" evidence="6">
    <location>
        <begin position="424"/>
        <end position="438"/>
    </location>
</feature>
<evidence type="ECO:0000256" key="7">
    <source>
        <dbReference type="SAM" id="Phobius"/>
    </source>
</evidence>
<feature type="transmembrane region" description="Helical" evidence="7">
    <location>
        <begin position="344"/>
        <end position="363"/>
    </location>
</feature>
<dbReference type="GO" id="GO:0030003">
    <property type="term" value="P:intracellular monoatomic cation homeostasis"/>
    <property type="evidence" value="ECO:0007669"/>
    <property type="project" value="TreeGrafter"/>
</dbReference>
<feature type="compositionally biased region" description="Basic and acidic residues" evidence="6">
    <location>
        <begin position="99"/>
        <end position="108"/>
    </location>
</feature>
<dbReference type="EMBL" id="JACEEZ010005954">
    <property type="protein sequence ID" value="KAG0725153.1"/>
    <property type="molecule type" value="Genomic_DNA"/>
</dbReference>
<dbReference type="Pfam" id="PF02535">
    <property type="entry name" value="Zip"/>
    <property type="match status" value="2"/>
</dbReference>
<feature type="compositionally biased region" description="Basic and acidic residues" evidence="6">
    <location>
        <begin position="117"/>
        <end position="151"/>
    </location>
</feature>
<dbReference type="GO" id="GO:0071578">
    <property type="term" value="P:zinc ion import across plasma membrane"/>
    <property type="evidence" value="ECO:0007669"/>
    <property type="project" value="TreeGrafter"/>
</dbReference>
<keyword evidence="10" id="KW-1185">Reference proteome</keyword>
<feature type="region of interest" description="Disordered" evidence="6">
    <location>
        <begin position="424"/>
        <end position="497"/>
    </location>
</feature>
<evidence type="ECO:0000256" key="4">
    <source>
        <dbReference type="ARBA" id="ARBA00022989"/>
    </source>
</evidence>
<organism evidence="9 10">
    <name type="scientific">Chionoecetes opilio</name>
    <name type="common">Atlantic snow crab</name>
    <name type="synonym">Cancer opilio</name>
    <dbReference type="NCBI Taxonomy" id="41210"/>
    <lineage>
        <taxon>Eukaryota</taxon>
        <taxon>Metazoa</taxon>
        <taxon>Ecdysozoa</taxon>
        <taxon>Arthropoda</taxon>
        <taxon>Crustacea</taxon>
        <taxon>Multicrustacea</taxon>
        <taxon>Malacostraca</taxon>
        <taxon>Eumalacostraca</taxon>
        <taxon>Eucarida</taxon>
        <taxon>Decapoda</taxon>
        <taxon>Pleocyemata</taxon>
        <taxon>Brachyura</taxon>
        <taxon>Eubrachyura</taxon>
        <taxon>Majoidea</taxon>
        <taxon>Majidae</taxon>
        <taxon>Chionoecetes</taxon>
    </lineage>
</organism>
<keyword evidence="5 7" id="KW-0472">Membrane</keyword>
<evidence type="ECO:0000256" key="3">
    <source>
        <dbReference type="ARBA" id="ARBA00022692"/>
    </source>
</evidence>
<comment type="subcellular location">
    <subcellularLocation>
        <location evidence="1">Membrane</location>
        <topology evidence="1">Multi-pass membrane protein</topology>
    </subcellularLocation>
</comment>
<feature type="compositionally biased region" description="Basic and acidic residues" evidence="6">
    <location>
        <begin position="72"/>
        <end position="86"/>
    </location>
</feature>
<evidence type="ECO:0000313" key="10">
    <source>
        <dbReference type="Proteomes" id="UP000770661"/>
    </source>
</evidence>
<comment type="caution">
    <text evidence="9">The sequence shown here is derived from an EMBL/GenBank/DDBJ whole genome shotgun (WGS) entry which is preliminary data.</text>
</comment>
<feature type="compositionally biased region" description="Basic and acidic residues" evidence="6">
    <location>
        <begin position="166"/>
        <end position="189"/>
    </location>
</feature>
<proteinExistence type="inferred from homology"/>
<feature type="transmembrane region" description="Helical" evidence="7">
    <location>
        <begin position="310"/>
        <end position="332"/>
    </location>
</feature>
<dbReference type="GO" id="GO:0005385">
    <property type="term" value="F:zinc ion transmembrane transporter activity"/>
    <property type="evidence" value="ECO:0007669"/>
    <property type="project" value="TreeGrafter"/>
</dbReference>
<dbReference type="GO" id="GO:0140410">
    <property type="term" value="F:monoatomic cation:bicarbonate symporter activity"/>
    <property type="evidence" value="ECO:0007669"/>
    <property type="project" value="TreeGrafter"/>
</dbReference>
<dbReference type="InterPro" id="IPR003689">
    <property type="entry name" value="ZIP"/>
</dbReference>
<feature type="transmembrane region" description="Helical" evidence="7">
    <location>
        <begin position="634"/>
        <end position="652"/>
    </location>
</feature>
<comment type="similarity">
    <text evidence="2">Belongs to the ZIP transporter (TC 2.A.5) family.</text>
</comment>